<proteinExistence type="predicted"/>
<reference evidence="1" key="1">
    <citation type="submission" date="2020-07" db="EMBL/GenBank/DDBJ databases">
        <title>Huge and variable diversity of episymbiotic CPR bacteria and DPANN archaea in groundwater ecosystems.</title>
        <authorList>
            <person name="He C.Y."/>
            <person name="Keren R."/>
            <person name="Whittaker M."/>
            <person name="Farag I.F."/>
            <person name="Doudna J."/>
            <person name="Cate J.H.D."/>
            <person name="Banfield J.F."/>
        </authorList>
    </citation>
    <scope>NUCLEOTIDE SEQUENCE</scope>
    <source>
        <strain evidence="1">NC_groundwater_672_Ag_B-0.1um_62_36</strain>
    </source>
</reference>
<accession>A0A932CPU5</accession>
<sequence length="80" mass="9402">MAERTVTREEIYGILSQWLQAITQGVPEILEVQETESELIIRRPLAQRLSDLKGLGKSLWEQLDVEQYLEEERSSWERSI</sequence>
<dbReference type="EMBL" id="JACPRF010000323">
    <property type="protein sequence ID" value="MBI2877316.1"/>
    <property type="molecule type" value="Genomic_DNA"/>
</dbReference>
<gene>
    <name evidence="1" type="ORF">HYY20_10575</name>
</gene>
<evidence type="ECO:0000313" key="1">
    <source>
        <dbReference type="EMBL" id="MBI2877316.1"/>
    </source>
</evidence>
<dbReference type="Proteomes" id="UP000769766">
    <property type="component" value="Unassembled WGS sequence"/>
</dbReference>
<name>A0A932CPU5_UNCTE</name>
<evidence type="ECO:0000313" key="2">
    <source>
        <dbReference type="Proteomes" id="UP000769766"/>
    </source>
</evidence>
<comment type="caution">
    <text evidence="1">The sequence shown here is derived from an EMBL/GenBank/DDBJ whole genome shotgun (WGS) entry which is preliminary data.</text>
</comment>
<dbReference type="AlphaFoldDB" id="A0A932CPU5"/>
<organism evidence="1 2">
    <name type="scientific">Tectimicrobiota bacterium</name>
    <dbReference type="NCBI Taxonomy" id="2528274"/>
    <lineage>
        <taxon>Bacteria</taxon>
        <taxon>Pseudomonadati</taxon>
        <taxon>Nitrospinota/Tectimicrobiota group</taxon>
        <taxon>Candidatus Tectimicrobiota</taxon>
    </lineage>
</organism>
<protein>
    <submittedName>
        <fullName evidence="1">Uncharacterized protein</fullName>
    </submittedName>
</protein>